<reference evidence="1 2" key="1">
    <citation type="journal article" date="2014" name="Agronomy (Basel)">
        <title>A Draft Genome Sequence for Ensete ventricosum, the Drought-Tolerant Tree Against Hunger.</title>
        <authorList>
            <person name="Harrison J."/>
            <person name="Moore K.A."/>
            <person name="Paszkiewicz K."/>
            <person name="Jones T."/>
            <person name="Grant M."/>
            <person name="Ambacheew D."/>
            <person name="Muzemil S."/>
            <person name="Studholme D.J."/>
        </authorList>
    </citation>
    <scope>NUCLEOTIDE SEQUENCE [LARGE SCALE GENOMIC DNA]</scope>
</reference>
<proteinExistence type="predicted"/>
<gene>
    <name evidence="1" type="ORF">B296_00009896</name>
</gene>
<dbReference type="Proteomes" id="UP000287651">
    <property type="component" value="Unassembled WGS sequence"/>
</dbReference>
<organism evidence="1 2">
    <name type="scientific">Ensete ventricosum</name>
    <name type="common">Abyssinian banana</name>
    <name type="synonym">Musa ensete</name>
    <dbReference type="NCBI Taxonomy" id="4639"/>
    <lineage>
        <taxon>Eukaryota</taxon>
        <taxon>Viridiplantae</taxon>
        <taxon>Streptophyta</taxon>
        <taxon>Embryophyta</taxon>
        <taxon>Tracheophyta</taxon>
        <taxon>Spermatophyta</taxon>
        <taxon>Magnoliopsida</taxon>
        <taxon>Liliopsida</taxon>
        <taxon>Zingiberales</taxon>
        <taxon>Musaceae</taxon>
        <taxon>Ensete</taxon>
    </lineage>
</organism>
<name>A0A426YH55_ENSVE</name>
<sequence length="204" mass="21552">MLLPPPLSLLPSLLLPSLPNRHLPHLPHWTLLLLHCPLCFGSRSPDHCPPSSSSPRDQRLQPSSSLHLLAAQPHLLPLPPPSSTPSPETLLLPPLLPAPQSLSLNRLLPQPFPAAPSSIAAAVAPSFASISRQQPTLPLSSPTVALAATAAILFSPCLFLAPTSSPTSAATTALLHPRCYHPQSVKPALRHYHAVASPSLPSNH</sequence>
<evidence type="ECO:0000313" key="2">
    <source>
        <dbReference type="Proteomes" id="UP000287651"/>
    </source>
</evidence>
<accession>A0A426YH55</accession>
<protein>
    <submittedName>
        <fullName evidence="1">Uncharacterized protein</fullName>
    </submittedName>
</protein>
<evidence type="ECO:0000313" key="1">
    <source>
        <dbReference type="EMBL" id="RRT51082.1"/>
    </source>
</evidence>
<dbReference type="AlphaFoldDB" id="A0A426YH55"/>
<comment type="caution">
    <text evidence="1">The sequence shown here is derived from an EMBL/GenBank/DDBJ whole genome shotgun (WGS) entry which is preliminary data.</text>
</comment>
<dbReference type="EMBL" id="AMZH03012404">
    <property type="protein sequence ID" value="RRT51082.1"/>
    <property type="molecule type" value="Genomic_DNA"/>
</dbReference>